<evidence type="ECO:0000313" key="3">
    <source>
        <dbReference type="Proteomes" id="UP000265020"/>
    </source>
</evidence>
<dbReference type="PROSITE" id="PS50053">
    <property type="entry name" value="UBIQUITIN_2"/>
    <property type="match status" value="1"/>
</dbReference>
<dbReference type="SMART" id="SM00213">
    <property type="entry name" value="UBQ"/>
    <property type="match status" value="1"/>
</dbReference>
<dbReference type="Gene3D" id="3.10.20.90">
    <property type="entry name" value="Phosphatidylinositol 3-kinase Catalytic Subunit, Chain A, domain 1"/>
    <property type="match status" value="1"/>
</dbReference>
<sequence length="86" mass="9813">MIYQVVVTDLKGEKITIDLCDNEKDLQRLTVMDLKEKLAARLPGNRGELIFGKDRLNEDNKRLFDYGIQHKSSIVMVIRVNGGLPL</sequence>
<organism evidence="2 3">
    <name type="scientific">Cyprinodon variegatus</name>
    <name type="common">Sheepshead minnow</name>
    <dbReference type="NCBI Taxonomy" id="28743"/>
    <lineage>
        <taxon>Eukaryota</taxon>
        <taxon>Metazoa</taxon>
        <taxon>Chordata</taxon>
        <taxon>Craniata</taxon>
        <taxon>Vertebrata</taxon>
        <taxon>Euteleostomi</taxon>
        <taxon>Actinopterygii</taxon>
        <taxon>Neopterygii</taxon>
        <taxon>Teleostei</taxon>
        <taxon>Neoteleostei</taxon>
        <taxon>Acanthomorphata</taxon>
        <taxon>Ovalentaria</taxon>
        <taxon>Atherinomorphae</taxon>
        <taxon>Cyprinodontiformes</taxon>
        <taxon>Cyprinodontidae</taxon>
        <taxon>Cyprinodon</taxon>
    </lineage>
</organism>
<name>A0A3Q2CQL7_CYPVA</name>
<protein>
    <recommendedName>
        <fullName evidence="1">Ubiquitin-like domain-containing protein</fullName>
    </recommendedName>
</protein>
<dbReference type="OMA" id="SIVMVIR"/>
<dbReference type="AlphaFoldDB" id="A0A3Q2CQL7"/>
<dbReference type="CDD" id="cd17039">
    <property type="entry name" value="Ubl_ubiquitin_like"/>
    <property type="match status" value="1"/>
</dbReference>
<dbReference type="InterPro" id="IPR029071">
    <property type="entry name" value="Ubiquitin-like_domsf"/>
</dbReference>
<evidence type="ECO:0000259" key="1">
    <source>
        <dbReference type="PROSITE" id="PS50053"/>
    </source>
</evidence>
<dbReference type="Ensembl" id="ENSCVAT00000002730.1">
    <property type="protein sequence ID" value="ENSCVAP00000007777.1"/>
    <property type="gene ID" value="ENSCVAG00000000274.1"/>
</dbReference>
<dbReference type="SUPFAM" id="SSF54236">
    <property type="entry name" value="Ubiquitin-like"/>
    <property type="match status" value="1"/>
</dbReference>
<dbReference type="InterPro" id="IPR000626">
    <property type="entry name" value="Ubiquitin-like_dom"/>
</dbReference>
<proteinExistence type="predicted"/>
<reference evidence="2" key="1">
    <citation type="submission" date="2025-08" db="UniProtKB">
        <authorList>
            <consortium name="Ensembl"/>
        </authorList>
    </citation>
    <scope>IDENTIFICATION</scope>
</reference>
<accession>A0A3Q2CQL7</accession>
<feature type="domain" description="Ubiquitin-like" evidence="1">
    <location>
        <begin position="30"/>
        <end position="83"/>
    </location>
</feature>
<dbReference type="Proteomes" id="UP000265020">
    <property type="component" value="Unassembled WGS sequence"/>
</dbReference>
<evidence type="ECO:0000313" key="2">
    <source>
        <dbReference type="Ensembl" id="ENSCVAP00000007777.1"/>
    </source>
</evidence>
<dbReference type="Pfam" id="PF00240">
    <property type="entry name" value="ubiquitin"/>
    <property type="match status" value="1"/>
</dbReference>
<reference evidence="2" key="2">
    <citation type="submission" date="2025-09" db="UniProtKB">
        <authorList>
            <consortium name="Ensembl"/>
        </authorList>
    </citation>
    <scope>IDENTIFICATION</scope>
</reference>
<keyword evidence="3" id="KW-1185">Reference proteome</keyword>
<dbReference type="GeneTree" id="ENSGT01030000235653"/>